<evidence type="ECO:0000256" key="2">
    <source>
        <dbReference type="ARBA" id="ARBA00022670"/>
    </source>
</evidence>
<dbReference type="AlphaFoldDB" id="A0A8S0PQG1"/>
<name>A0A8S0PQG1_OLEEU</name>
<dbReference type="OrthoDB" id="1194492at2759"/>
<keyword evidence="2 6" id="KW-0645">Protease</keyword>
<keyword evidence="7" id="KW-1185">Reference proteome</keyword>
<proteinExistence type="inferred from homology"/>
<dbReference type="PANTHER" id="PTHR48449:SF1">
    <property type="entry name" value="DUF1985 DOMAIN-CONTAINING PROTEIN"/>
    <property type="match status" value="1"/>
</dbReference>
<evidence type="ECO:0000256" key="1">
    <source>
        <dbReference type="ARBA" id="ARBA00005234"/>
    </source>
</evidence>
<feature type="domain" description="Ubiquitin-like protease family profile" evidence="4">
    <location>
        <begin position="490"/>
        <end position="584"/>
    </location>
</feature>
<dbReference type="PANTHER" id="PTHR48449">
    <property type="entry name" value="DUF1985 DOMAIN-CONTAINING PROTEIN"/>
    <property type="match status" value="1"/>
</dbReference>
<feature type="domain" description="DUF1985" evidence="5">
    <location>
        <begin position="59"/>
        <end position="159"/>
    </location>
</feature>
<dbReference type="Gene3D" id="3.40.395.10">
    <property type="entry name" value="Adenoviral Proteinase, Chain A"/>
    <property type="match status" value="1"/>
</dbReference>
<gene>
    <name evidence="6" type="ORF">OLEA9_A091087</name>
</gene>
<evidence type="ECO:0000256" key="3">
    <source>
        <dbReference type="ARBA" id="ARBA00022801"/>
    </source>
</evidence>
<evidence type="ECO:0000313" key="6">
    <source>
        <dbReference type="EMBL" id="CAA2956658.1"/>
    </source>
</evidence>
<dbReference type="Pfam" id="PF09331">
    <property type="entry name" value="DUF1985"/>
    <property type="match status" value="1"/>
</dbReference>
<accession>A0A8S0PQG1</accession>
<dbReference type="Gramene" id="OE9A091087T1">
    <property type="protein sequence ID" value="OE9A091087C1"/>
    <property type="gene ID" value="OE9A091087"/>
</dbReference>
<evidence type="ECO:0000313" key="7">
    <source>
        <dbReference type="Proteomes" id="UP000594638"/>
    </source>
</evidence>
<reference evidence="6 7" key="1">
    <citation type="submission" date="2019-12" db="EMBL/GenBank/DDBJ databases">
        <authorList>
            <person name="Alioto T."/>
            <person name="Alioto T."/>
            <person name="Gomez Garrido J."/>
        </authorList>
    </citation>
    <scope>NUCLEOTIDE SEQUENCE [LARGE SCALE GENOMIC DNA]</scope>
</reference>
<dbReference type="EMBL" id="CACTIH010000193">
    <property type="protein sequence ID" value="CAA2956658.1"/>
    <property type="molecule type" value="Genomic_DNA"/>
</dbReference>
<dbReference type="GO" id="GO:0008234">
    <property type="term" value="F:cysteine-type peptidase activity"/>
    <property type="evidence" value="ECO:0007669"/>
    <property type="project" value="InterPro"/>
</dbReference>
<evidence type="ECO:0000259" key="4">
    <source>
        <dbReference type="Pfam" id="PF02902"/>
    </source>
</evidence>
<comment type="caution">
    <text evidence="6">The sequence shown here is derived from an EMBL/GenBank/DDBJ whole genome shotgun (WGS) entry which is preliminary data.</text>
</comment>
<dbReference type="GO" id="GO:0006508">
    <property type="term" value="P:proteolysis"/>
    <property type="evidence" value="ECO:0007669"/>
    <property type="project" value="UniProtKB-KW"/>
</dbReference>
<organism evidence="6 7">
    <name type="scientific">Olea europaea subsp. europaea</name>
    <dbReference type="NCBI Taxonomy" id="158383"/>
    <lineage>
        <taxon>Eukaryota</taxon>
        <taxon>Viridiplantae</taxon>
        <taxon>Streptophyta</taxon>
        <taxon>Embryophyta</taxon>
        <taxon>Tracheophyta</taxon>
        <taxon>Spermatophyta</taxon>
        <taxon>Magnoliopsida</taxon>
        <taxon>eudicotyledons</taxon>
        <taxon>Gunneridae</taxon>
        <taxon>Pentapetalae</taxon>
        <taxon>asterids</taxon>
        <taxon>lamiids</taxon>
        <taxon>Lamiales</taxon>
        <taxon>Oleaceae</taxon>
        <taxon>Oleeae</taxon>
        <taxon>Olea</taxon>
    </lineage>
</organism>
<dbReference type="Proteomes" id="UP000594638">
    <property type="component" value="Unassembled WGS sequence"/>
</dbReference>
<dbReference type="Pfam" id="PF02902">
    <property type="entry name" value="Peptidase_C48"/>
    <property type="match status" value="1"/>
</dbReference>
<evidence type="ECO:0000259" key="5">
    <source>
        <dbReference type="Pfam" id="PF09331"/>
    </source>
</evidence>
<keyword evidence="3" id="KW-0378">Hydrolase</keyword>
<protein>
    <submittedName>
        <fullName evidence="6">Ulp1 protease family, C-terminal catalytic domain containing</fullName>
    </submittedName>
</protein>
<dbReference type="InterPro" id="IPR015410">
    <property type="entry name" value="DUF1985"/>
</dbReference>
<sequence length="639" mass="73427">MESGYYIPLENRFGGRLNVFFRKKVISKLNAKMTTSQKELFRRTCIGHFLHMNELRYNTRLTCHGDDSTSMYNVGHSRIKHLFFRHQKRVYRKDIENIFNNLNATTTDEDVVKLAILYLISSFLYTFDSGFVVADEYFTLVDSPHMETFTWGKELLRITYKYLKLALAKSSPKIDDPKDTMSYRLHGFPLAFQIWIYESIPSLTGKVCTRVNHIFPRIINWSNKDECVLSANIDKILLGVPEETHDGTFINSMTVPSSIPAGVDLHNDPVLQAKDHNYASSSNPSFMPCYHDIANDEPRNREAIMNRLERSVDSRFETILNMFARAKKHAVKGQETSEANNIPSNEAVTPNNEVIESLVSTYFDCDLGEKETKHIASPLADLVNTENGHFKLYAFKDDTRTPDEDHVHIFEKWFAEGYKPRHTKYKFQPSKDIISPPLQFGPYTVDTKTWWSILRAAYKTIKDDIHAICNFRSLGQYASGDSLHCNTNWSEVEHVLIPIMMETKGHWILADFDIKDKSLYVFNSSRTTIRDRMVIADVEAFAYVLPCLMIKINAWKPTVVNLVGKAEHLSVKVVTDAPQDDTGIDGMVDNFDAIRSRLYIAAQQFKHGCAKQIEEYETDFDLVPRSVRKDRKLKGVVVS</sequence>
<dbReference type="InterPro" id="IPR003653">
    <property type="entry name" value="Peptidase_C48_C"/>
</dbReference>
<comment type="similarity">
    <text evidence="1">Belongs to the peptidase C48 family.</text>
</comment>
<dbReference type="InterPro" id="IPR038765">
    <property type="entry name" value="Papain-like_cys_pep_sf"/>
</dbReference>
<dbReference type="SUPFAM" id="SSF54001">
    <property type="entry name" value="Cysteine proteinases"/>
    <property type="match status" value="1"/>
</dbReference>